<evidence type="ECO:0000313" key="2">
    <source>
        <dbReference type="EMBL" id="KAG2206575.1"/>
    </source>
</evidence>
<organism evidence="2 3">
    <name type="scientific">Mucor saturninus</name>
    <dbReference type="NCBI Taxonomy" id="64648"/>
    <lineage>
        <taxon>Eukaryota</taxon>
        <taxon>Fungi</taxon>
        <taxon>Fungi incertae sedis</taxon>
        <taxon>Mucoromycota</taxon>
        <taxon>Mucoromycotina</taxon>
        <taxon>Mucoromycetes</taxon>
        <taxon>Mucorales</taxon>
        <taxon>Mucorineae</taxon>
        <taxon>Mucoraceae</taxon>
        <taxon>Mucor</taxon>
    </lineage>
</organism>
<proteinExistence type="predicted"/>
<evidence type="ECO:0000313" key="3">
    <source>
        <dbReference type="Proteomes" id="UP000603453"/>
    </source>
</evidence>
<accession>A0A8H7R9W5</accession>
<dbReference type="Proteomes" id="UP000603453">
    <property type="component" value="Unassembled WGS sequence"/>
</dbReference>
<dbReference type="AlphaFoldDB" id="A0A8H7R9W5"/>
<feature type="coiled-coil region" evidence="1">
    <location>
        <begin position="2"/>
        <end position="29"/>
    </location>
</feature>
<comment type="caution">
    <text evidence="2">The sequence shown here is derived from an EMBL/GenBank/DDBJ whole genome shotgun (WGS) entry which is preliminary data.</text>
</comment>
<keyword evidence="3" id="KW-1185">Reference proteome</keyword>
<dbReference type="EMBL" id="JAEPRD010000030">
    <property type="protein sequence ID" value="KAG2206575.1"/>
    <property type="molecule type" value="Genomic_DNA"/>
</dbReference>
<evidence type="ECO:0000256" key="1">
    <source>
        <dbReference type="SAM" id="Coils"/>
    </source>
</evidence>
<protein>
    <submittedName>
        <fullName evidence="2">Uncharacterized protein</fullName>
    </submittedName>
</protein>
<name>A0A8H7R9W5_9FUNG</name>
<reference evidence="2" key="1">
    <citation type="submission" date="2020-12" db="EMBL/GenBank/DDBJ databases">
        <title>Metabolic potential, ecology and presence of endohyphal bacteria is reflected in genomic diversity of Mucoromycotina.</title>
        <authorList>
            <person name="Muszewska A."/>
            <person name="Okrasinska A."/>
            <person name="Steczkiewicz K."/>
            <person name="Drgas O."/>
            <person name="Orlowska M."/>
            <person name="Perlinska-Lenart U."/>
            <person name="Aleksandrzak-Piekarczyk T."/>
            <person name="Szatraj K."/>
            <person name="Zielenkiewicz U."/>
            <person name="Pilsyk S."/>
            <person name="Malc E."/>
            <person name="Mieczkowski P."/>
            <person name="Kruszewska J.S."/>
            <person name="Biernat P."/>
            <person name="Pawlowska J."/>
        </authorList>
    </citation>
    <scope>NUCLEOTIDE SEQUENCE</scope>
    <source>
        <strain evidence="2">WA0000017839</strain>
    </source>
</reference>
<keyword evidence="1" id="KW-0175">Coiled coil</keyword>
<gene>
    <name evidence="2" type="ORF">INT47_008592</name>
</gene>
<sequence length="77" mass="8834">MASEIKKLLRNLEEKITQIKQEHDEFELAKLLCLGHQQKSEDLLCYINTPVRESNYGVLLTVVSEDCGVQYRPASLI</sequence>